<keyword evidence="1" id="KW-1133">Transmembrane helix</keyword>
<accession>B3PMW4</accession>
<evidence type="ECO:0000256" key="1">
    <source>
        <dbReference type="SAM" id="Phobius"/>
    </source>
</evidence>
<gene>
    <name evidence="2" type="ordered locus">MARTH_orf558</name>
</gene>
<feature type="transmembrane region" description="Helical" evidence="1">
    <location>
        <begin position="99"/>
        <end position="126"/>
    </location>
</feature>
<sequence length="234" mass="27077">MSSMKSLYKNHTVYFFKNKTLISLVAILFFSSFAASPFFFIQPLLYNFNWIAYFIVYAIVILLALILNHFFLISTKKNQYDQILNSLHSNSRKIFISKYLFLLSVFGVLSFLIAIILASFMFTVFTNNFYNLLYFLGIFISNFVVFNAFFWIFSLFSSFSKNLLYKNIVNVSLGILVTIPAILVRSLLAKDASDESLSQITKITEVSKENKINNYYVSKNAYESQMIVLNFALI</sequence>
<dbReference type="RefSeq" id="WP_012498323.1">
    <property type="nucleotide sequence ID" value="NC_011025.1"/>
</dbReference>
<name>B3PMW4_META1</name>
<feature type="transmembrane region" description="Helical" evidence="1">
    <location>
        <begin position="132"/>
        <end position="156"/>
    </location>
</feature>
<keyword evidence="1" id="KW-0472">Membrane</keyword>
<evidence type="ECO:0000313" key="3">
    <source>
        <dbReference type="Proteomes" id="UP000008812"/>
    </source>
</evidence>
<evidence type="ECO:0000313" key="2">
    <source>
        <dbReference type="EMBL" id="ACF07366.1"/>
    </source>
</evidence>
<feature type="transmembrane region" description="Helical" evidence="1">
    <location>
        <begin position="50"/>
        <end position="73"/>
    </location>
</feature>
<dbReference type="STRING" id="243272.MARTH_orf558"/>
<protein>
    <submittedName>
        <fullName evidence="2">Hypothetical membrane protein</fullName>
    </submittedName>
</protein>
<keyword evidence="3" id="KW-1185">Reference proteome</keyword>
<organism evidence="2 3">
    <name type="scientific">Metamycoplasma arthritidis (strain 158L3-1)</name>
    <name type="common">Mycoplasma arthritidis</name>
    <dbReference type="NCBI Taxonomy" id="243272"/>
    <lineage>
        <taxon>Bacteria</taxon>
        <taxon>Bacillati</taxon>
        <taxon>Mycoplasmatota</taxon>
        <taxon>Mycoplasmoidales</taxon>
        <taxon>Metamycoplasmataceae</taxon>
        <taxon>Metamycoplasma</taxon>
    </lineage>
</organism>
<keyword evidence="1" id="KW-0812">Transmembrane</keyword>
<dbReference type="HOGENOM" id="CLU_1183972_0_0_14"/>
<dbReference type="KEGG" id="mat:MARTH_orf558"/>
<reference evidence="2 3" key="1">
    <citation type="journal article" date="2008" name="Infect. Immun.">
        <title>Genome of Mycoplasma arthritidis.</title>
        <authorList>
            <person name="Dybvig K."/>
            <person name="Zuhua C."/>
            <person name="Lao P."/>
            <person name="Jordan D.S."/>
            <person name="French C.T."/>
            <person name="Tu A.H."/>
            <person name="Loraine A.E."/>
        </authorList>
    </citation>
    <scope>NUCLEOTIDE SEQUENCE [LARGE SCALE GENOMIC DNA]</scope>
    <source>
        <strain evidence="2 3">158L3-1</strain>
    </source>
</reference>
<dbReference type="AlphaFoldDB" id="B3PMW4"/>
<feature type="transmembrane region" description="Helical" evidence="1">
    <location>
        <begin position="168"/>
        <end position="188"/>
    </location>
</feature>
<dbReference type="EMBL" id="CP001047">
    <property type="protein sequence ID" value="ACF07366.1"/>
    <property type="molecule type" value="Genomic_DNA"/>
</dbReference>
<dbReference type="Proteomes" id="UP000008812">
    <property type="component" value="Chromosome"/>
</dbReference>
<proteinExistence type="predicted"/>